<evidence type="ECO:0000313" key="3">
    <source>
        <dbReference type="EMBL" id="PPE03299.1"/>
    </source>
</evidence>
<comment type="caution">
    <text evidence="3">The sequence shown here is derived from an EMBL/GenBank/DDBJ whole genome shotgun (WGS) entry which is preliminary data.</text>
</comment>
<protein>
    <recommendedName>
        <fullName evidence="2">NusB/RsmB/TIM44 domain-containing protein</fullName>
    </recommendedName>
</protein>
<reference evidence="3 4" key="1">
    <citation type="submission" date="2017-11" db="EMBL/GenBank/DDBJ databases">
        <title>Comparative genomic analysis of Holospora spp., intranuclear symbionts of paramecia.</title>
        <authorList>
            <person name="Garushyants S.K."/>
            <person name="Beliavskaya A."/>
            <person name="Malko D.B."/>
            <person name="Logacheva M.D."/>
            <person name="Rautian M.S."/>
            <person name="Gelfand M.S."/>
        </authorList>
    </citation>
    <scope>NUCLEOTIDE SEQUENCE [LARGE SCALE GENOMIC DNA]</scope>
    <source>
        <strain evidence="4">02AZ16</strain>
    </source>
</reference>
<keyword evidence="1" id="KW-0694">RNA-binding</keyword>
<dbReference type="Gene3D" id="1.10.940.10">
    <property type="entry name" value="NusB-like"/>
    <property type="match status" value="1"/>
</dbReference>
<evidence type="ECO:0000256" key="1">
    <source>
        <dbReference type="ARBA" id="ARBA00022884"/>
    </source>
</evidence>
<dbReference type="Proteomes" id="UP000239425">
    <property type="component" value="Unassembled WGS sequence"/>
</dbReference>
<sequence>MSLLDNVKGTLKPKEKKLFSSRSVARATAIQGVFMGNTPYASCLAKFLDPIIQSGVHPLFCDDIFYPLDTHFLQTIVSGVETHKTFLDQVIETGLSRSRSVLTLEEVTRSILLCGSWELKYASENPAPVILYEYVHWAKYFLSEGGYGFVHGVLDKIRPLLREEEQNNSKTVLV</sequence>
<dbReference type="SUPFAM" id="SSF48013">
    <property type="entry name" value="NusB-like"/>
    <property type="match status" value="1"/>
</dbReference>
<name>A0A2S5R7H9_9PROT</name>
<dbReference type="InterPro" id="IPR035926">
    <property type="entry name" value="NusB-like_sf"/>
</dbReference>
<accession>A0A2S5R7H9</accession>
<dbReference type="InterPro" id="IPR006027">
    <property type="entry name" value="NusB_RsmB_TIM44"/>
</dbReference>
<organism evidence="3 4">
    <name type="scientific">Holospora curviuscula</name>
    <dbReference type="NCBI Taxonomy" id="1082868"/>
    <lineage>
        <taxon>Bacteria</taxon>
        <taxon>Pseudomonadati</taxon>
        <taxon>Pseudomonadota</taxon>
        <taxon>Alphaproteobacteria</taxon>
        <taxon>Holosporales</taxon>
        <taxon>Holosporaceae</taxon>
        <taxon>Holospora</taxon>
    </lineage>
</organism>
<keyword evidence="4" id="KW-1185">Reference proteome</keyword>
<dbReference type="GO" id="GO:0006355">
    <property type="term" value="P:regulation of DNA-templated transcription"/>
    <property type="evidence" value="ECO:0007669"/>
    <property type="project" value="InterPro"/>
</dbReference>
<gene>
    <name evidence="3" type="ORF">HCUR_01254</name>
</gene>
<evidence type="ECO:0000313" key="4">
    <source>
        <dbReference type="Proteomes" id="UP000239425"/>
    </source>
</evidence>
<evidence type="ECO:0000259" key="2">
    <source>
        <dbReference type="Pfam" id="PF01029"/>
    </source>
</evidence>
<dbReference type="EMBL" id="PHHC01000115">
    <property type="protein sequence ID" value="PPE03299.1"/>
    <property type="molecule type" value="Genomic_DNA"/>
</dbReference>
<dbReference type="GO" id="GO:0003723">
    <property type="term" value="F:RNA binding"/>
    <property type="evidence" value="ECO:0007669"/>
    <property type="project" value="UniProtKB-KW"/>
</dbReference>
<proteinExistence type="predicted"/>
<feature type="domain" description="NusB/RsmB/TIM44" evidence="2">
    <location>
        <begin position="67"/>
        <end position="157"/>
    </location>
</feature>
<dbReference type="Pfam" id="PF01029">
    <property type="entry name" value="NusB"/>
    <property type="match status" value="1"/>
</dbReference>
<dbReference type="AlphaFoldDB" id="A0A2S5R7H9"/>
<dbReference type="RefSeq" id="WP_165780817.1">
    <property type="nucleotide sequence ID" value="NZ_PHHC01000115.1"/>
</dbReference>